<accession>A0A1G2V9B1</accession>
<dbReference type="SUPFAM" id="SSF56235">
    <property type="entry name" value="N-terminal nucleophile aminohydrolases (Ntn hydrolases)"/>
    <property type="match status" value="1"/>
</dbReference>
<dbReference type="InterPro" id="IPR029055">
    <property type="entry name" value="Ntn_hydrolases_N"/>
</dbReference>
<dbReference type="AlphaFoldDB" id="A0A1G2V9B1"/>
<gene>
    <name evidence="1" type="ORF">A2544_01190</name>
</gene>
<comment type="caution">
    <text evidence="1">The sequence shown here is derived from an EMBL/GenBank/DDBJ whole genome shotgun (WGS) entry which is preliminary data.</text>
</comment>
<dbReference type="Proteomes" id="UP000176868">
    <property type="component" value="Unassembled WGS sequence"/>
</dbReference>
<sequence>MTLIIGIKCKDGIVMAADGAATLGSMGQSTAQQPIKKLYTLKDKIVMGVSGPVGLGQLLKGKMESLWDANTFSGKRPHEGMSLISQGFREYIMPELQVAQVARNAIGSAGLSSAVSHSLVAVPISRELCLFQFDQQGAPEQTTEELPFTSIGSGQPIADPFLGLLRRVLWSDHQPTVNEGLFAAVWTLDHAIRVNPGGVAEPMQLITMLQNGGDTVIHELSEAELSEHRGAVRGAESAMADSLSNFRASISGEGSAVDIPDPSTH</sequence>
<dbReference type="GO" id="GO:0005839">
    <property type="term" value="C:proteasome core complex"/>
    <property type="evidence" value="ECO:0007669"/>
    <property type="project" value="InterPro"/>
</dbReference>
<protein>
    <recommendedName>
        <fullName evidence="3">Proteasome subunit beta</fullName>
    </recommendedName>
</protein>
<organism evidence="1 2">
    <name type="scientific">Candidatus Zambryskibacteria bacterium RIFOXYD2_FULL_43_10</name>
    <dbReference type="NCBI Taxonomy" id="1802782"/>
    <lineage>
        <taxon>Bacteria</taxon>
        <taxon>Candidatus Zambryskiibacteriota</taxon>
    </lineage>
</organism>
<evidence type="ECO:0000313" key="2">
    <source>
        <dbReference type="Proteomes" id="UP000176868"/>
    </source>
</evidence>
<dbReference type="GO" id="GO:0051603">
    <property type="term" value="P:proteolysis involved in protein catabolic process"/>
    <property type="evidence" value="ECO:0007669"/>
    <property type="project" value="InterPro"/>
</dbReference>
<proteinExistence type="predicted"/>
<dbReference type="Pfam" id="PF00227">
    <property type="entry name" value="Proteasome"/>
    <property type="match status" value="1"/>
</dbReference>
<dbReference type="EMBL" id="MHWZ01000001">
    <property type="protein sequence ID" value="OHB18224.1"/>
    <property type="molecule type" value="Genomic_DNA"/>
</dbReference>
<dbReference type="Gene3D" id="3.60.20.10">
    <property type="entry name" value="Glutamine Phosphoribosylpyrophosphate, subunit 1, domain 1"/>
    <property type="match status" value="1"/>
</dbReference>
<dbReference type="STRING" id="1802782.A2544_01190"/>
<evidence type="ECO:0008006" key="3">
    <source>
        <dbReference type="Google" id="ProtNLM"/>
    </source>
</evidence>
<reference evidence="1 2" key="1">
    <citation type="journal article" date="2016" name="Nat. Commun.">
        <title>Thousands of microbial genomes shed light on interconnected biogeochemical processes in an aquifer system.</title>
        <authorList>
            <person name="Anantharaman K."/>
            <person name="Brown C.T."/>
            <person name="Hug L.A."/>
            <person name="Sharon I."/>
            <person name="Castelle C.J."/>
            <person name="Probst A.J."/>
            <person name="Thomas B.C."/>
            <person name="Singh A."/>
            <person name="Wilkins M.J."/>
            <person name="Karaoz U."/>
            <person name="Brodie E.L."/>
            <person name="Williams K.H."/>
            <person name="Hubbard S.S."/>
            <person name="Banfield J.F."/>
        </authorList>
    </citation>
    <scope>NUCLEOTIDE SEQUENCE [LARGE SCALE GENOMIC DNA]</scope>
</reference>
<name>A0A1G2V9B1_9BACT</name>
<dbReference type="InterPro" id="IPR001353">
    <property type="entry name" value="Proteasome_sua/b"/>
</dbReference>
<evidence type="ECO:0000313" key="1">
    <source>
        <dbReference type="EMBL" id="OHB18224.1"/>
    </source>
</evidence>